<feature type="region of interest" description="Disordered" evidence="1">
    <location>
        <begin position="100"/>
        <end position="133"/>
    </location>
</feature>
<name>A0AAW2SS86_9LAMI</name>
<dbReference type="PANTHER" id="PTHR33240:SF15">
    <property type="entry name" value="GAG-PRO-LIKE PROTEIN"/>
    <property type="match status" value="1"/>
</dbReference>
<dbReference type="PANTHER" id="PTHR33240">
    <property type="entry name" value="OS08G0508500 PROTEIN"/>
    <property type="match status" value="1"/>
</dbReference>
<evidence type="ECO:0000256" key="1">
    <source>
        <dbReference type="SAM" id="MobiDB-lite"/>
    </source>
</evidence>
<gene>
    <name evidence="2" type="ORF">Slati_4458600</name>
</gene>
<dbReference type="EMBL" id="JACGWN010000016">
    <property type="protein sequence ID" value="KAL0394924.1"/>
    <property type="molecule type" value="Genomic_DNA"/>
</dbReference>
<proteinExistence type="predicted"/>
<feature type="region of interest" description="Disordered" evidence="1">
    <location>
        <begin position="148"/>
        <end position="172"/>
    </location>
</feature>
<reference evidence="2" key="2">
    <citation type="journal article" date="2024" name="Plant">
        <title>Genomic evolution and insights into agronomic trait innovations of Sesamum species.</title>
        <authorList>
            <person name="Miao H."/>
            <person name="Wang L."/>
            <person name="Qu L."/>
            <person name="Liu H."/>
            <person name="Sun Y."/>
            <person name="Le M."/>
            <person name="Wang Q."/>
            <person name="Wei S."/>
            <person name="Zheng Y."/>
            <person name="Lin W."/>
            <person name="Duan Y."/>
            <person name="Cao H."/>
            <person name="Xiong S."/>
            <person name="Wang X."/>
            <person name="Wei L."/>
            <person name="Li C."/>
            <person name="Ma Q."/>
            <person name="Ju M."/>
            <person name="Zhao R."/>
            <person name="Li G."/>
            <person name="Mu C."/>
            <person name="Tian Q."/>
            <person name="Mei H."/>
            <person name="Zhang T."/>
            <person name="Gao T."/>
            <person name="Zhang H."/>
        </authorList>
    </citation>
    <scope>NUCLEOTIDE SEQUENCE</scope>
    <source>
        <strain evidence="2">KEN1</strain>
    </source>
</reference>
<protein>
    <submittedName>
        <fullName evidence="2">Uncharacterized protein</fullName>
    </submittedName>
</protein>
<comment type="caution">
    <text evidence="2">The sequence shown here is derived from an EMBL/GenBank/DDBJ whole genome shotgun (WGS) entry which is preliminary data.</text>
</comment>
<evidence type="ECO:0000313" key="2">
    <source>
        <dbReference type="EMBL" id="KAL0394924.1"/>
    </source>
</evidence>
<dbReference type="AlphaFoldDB" id="A0AAW2SS86"/>
<feature type="compositionally biased region" description="Basic and acidic residues" evidence="1">
    <location>
        <begin position="112"/>
        <end position="133"/>
    </location>
</feature>
<organism evidence="2">
    <name type="scientific">Sesamum latifolium</name>
    <dbReference type="NCBI Taxonomy" id="2727402"/>
    <lineage>
        <taxon>Eukaryota</taxon>
        <taxon>Viridiplantae</taxon>
        <taxon>Streptophyta</taxon>
        <taxon>Embryophyta</taxon>
        <taxon>Tracheophyta</taxon>
        <taxon>Spermatophyta</taxon>
        <taxon>Magnoliopsida</taxon>
        <taxon>eudicotyledons</taxon>
        <taxon>Gunneridae</taxon>
        <taxon>Pentapetalae</taxon>
        <taxon>asterids</taxon>
        <taxon>lamiids</taxon>
        <taxon>Lamiales</taxon>
        <taxon>Pedaliaceae</taxon>
        <taxon>Sesamum</taxon>
    </lineage>
</organism>
<feature type="compositionally biased region" description="Basic and acidic residues" evidence="1">
    <location>
        <begin position="148"/>
        <end position="160"/>
    </location>
</feature>
<accession>A0AAW2SS86</accession>
<reference evidence="2" key="1">
    <citation type="submission" date="2020-06" db="EMBL/GenBank/DDBJ databases">
        <authorList>
            <person name="Li T."/>
            <person name="Hu X."/>
            <person name="Zhang T."/>
            <person name="Song X."/>
            <person name="Zhang H."/>
            <person name="Dai N."/>
            <person name="Sheng W."/>
            <person name="Hou X."/>
            <person name="Wei L."/>
        </authorList>
    </citation>
    <scope>NUCLEOTIDE SEQUENCE</scope>
    <source>
        <strain evidence="2">KEN1</strain>
        <tissue evidence="2">Leaf</tissue>
    </source>
</reference>
<sequence length="172" mass="19712">MTRLDLAVGELKTNTLFHVIDVRTSYNLLLGKPWLRENGVVPSTLHQCFKYVKWEIVKVDADMKPFTETESYFSDAKLYLDPDNLKEVVPSRFSVGYSSEEVHPKATPIGSNDEKPSKATKDEASTSQKHEVKKPPYSLVFRYVVRSSDKGKQNHPKDHVLLLFNEENNSKR</sequence>